<evidence type="ECO:0000313" key="1">
    <source>
        <dbReference type="EMBL" id="KKK80401.1"/>
    </source>
</evidence>
<proteinExistence type="predicted"/>
<dbReference type="EMBL" id="LAZR01053596">
    <property type="protein sequence ID" value="KKK80401.1"/>
    <property type="molecule type" value="Genomic_DNA"/>
</dbReference>
<name>A0A0F9B7D3_9ZZZZ</name>
<protein>
    <submittedName>
        <fullName evidence="1">Uncharacterized protein</fullName>
    </submittedName>
</protein>
<gene>
    <name evidence="1" type="ORF">LCGC14_2823820</name>
</gene>
<organism evidence="1">
    <name type="scientific">marine sediment metagenome</name>
    <dbReference type="NCBI Taxonomy" id="412755"/>
    <lineage>
        <taxon>unclassified sequences</taxon>
        <taxon>metagenomes</taxon>
        <taxon>ecological metagenomes</taxon>
    </lineage>
</organism>
<feature type="non-terminal residue" evidence="1">
    <location>
        <position position="1"/>
    </location>
</feature>
<reference evidence="1" key="1">
    <citation type="journal article" date="2015" name="Nature">
        <title>Complex archaea that bridge the gap between prokaryotes and eukaryotes.</title>
        <authorList>
            <person name="Spang A."/>
            <person name="Saw J.H."/>
            <person name="Jorgensen S.L."/>
            <person name="Zaremba-Niedzwiedzka K."/>
            <person name="Martijn J."/>
            <person name="Lind A.E."/>
            <person name="van Eijk R."/>
            <person name="Schleper C."/>
            <person name="Guy L."/>
            <person name="Ettema T.J."/>
        </authorList>
    </citation>
    <scope>NUCLEOTIDE SEQUENCE</scope>
</reference>
<sequence length="25" mass="2879">RGIKPIEYCDECKKHSSDKGEDLID</sequence>
<accession>A0A0F9B7D3</accession>
<comment type="caution">
    <text evidence="1">The sequence shown here is derived from an EMBL/GenBank/DDBJ whole genome shotgun (WGS) entry which is preliminary data.</text>
</comment>
<dbReference type="AlphaFoldDB" id="A0A0F9B7D3"/>